<evidence type="ECO:0000256" key="1">
    <source>
        <dbReference type="SAM" id="MobiDB-lite"/>
    </source>
</evidence>
<protein>
    <submittedName>
        <fullName evidence="2">Uncharacterized protein</fullName>
    </submittedName>
</protein>
<evidence type="ECO:0000313" key="3">
    <source>
        <dbReference type="Proteomes" id="UP000799770"/>
    </source>
</evidence>
<evidence type="ECO:0000313" key="2">
    <source>
        <dbReference type="EMBL" id="KAF2119820.1"/>
    </source>
</evidence>
<feature type="region of interest" description="Disordered" evidence="1">
    <location>
        <begin position="1"/>
        <end position="34"/>
    </location>
</feature>
<proteinExistence type="predicted"/>
<accession>A0A6A5ZJK2</accession>
<organism evidence="2 3">
    <name type="scientific">Lophiotrema nucula</name>
    <dbReference type="NCBI Taxonomy" id="690887"/>
    <lineage>
        <taxon>Eukaryota</taxon>
        <taxon>Fungi</taxon>
        <taxon>Dikarya</taxon>
        <taxon>Ascomycota</taxon>
        <taxon>Pezizomycotina</taxon>
        <taxon>Dothideomycetes</taxon>
        <taxon>Pleosporomycetidae</taxon>
        <taxon>Pleosporales</taxon>
        <taxon>Lophiotremataceae</taxon>
        <taxon>Lophiotrema</taxon>
    </lineage>
</organism>
<name>A0A6A5ZJK2_9PLEO</name>
<dbReference type="Proteomes" id="UP000799770">
    <property type="component" value="Unassembled WGS sequence"/>
</dbReference>
<sequence>MKPGRPRHPPRAKLRSDKHHSAHPSPPRLRNMGHHNTSIAANRKLQAVVLDQQRRITTLTEENSSLRHTLQAFATLAASMNEQLNEMRDAERRPTSPAPVPESAGGVMTISAILESRSPTIASPHDRGQDRPRTPFLVAEAQHPSIAVPVLMSSGWNGGMWNSRYCQIAPGPQPSARSH</sequence>
<feature type="compositionally biased region" description="Basic residues" evidence="1">
    <location>
        <begin position="1"/>
        <end position="22"/>
    </location>
</feature>
<dbReference type="AlphaFoldDB" id="A0A6A5ZJK2"/>
<dbReference type="EMBL" id="ML977314">
    <property type="protein sequence ID" value="KAF2119820.1"/>
    <property type="molecule type" value="Genomic_DNA"/>
</dbReference>
<gene>
    <name evidence="2" type="ORF">BDV96DRAFT_566153</name>
</gene>
<reference evidence="2" key="1">
    <citation type="journal article" date="2020" name="Stud. Mycol.">
        <title>101 Dothideomycetes genomes: a test case for predicting lifestyles and emergence of pathogens.</title>
        <authorList>
            <person name="Haridas S."/>
            <person name="Albert R."/>
            <person name="Binder M."/>
            <person name="Bloem J."/>
            <person name="Labutti K."/>
            <person name="Salamov A."/>
            <person name="Andreopoulos B."/>
            <person name="Baker S."/>
            <person name="Barry K."/>
            <person name="Bills G."/>
            <person name="Bluhm B."/>
            <person name="Cannon C."/>
            <person name="Castanera R."/>
            <person name="Culley D."/>
            <person name="Daum C."/>
            <person name="Ezra D."/>
            <person name="Gonzalez J."/>
            <person name="Henrissat B."/>
            <person name="Kuo A."/>
            <person name="Liang C."/>
            <person name="Lipzen A."/>
            <person name="Lutzoni F."/>
            <person name="Magnuson J."/>
            <person name="Mondo S."/>
            <person name="Nolan M."/>
            <person name="Ohm R."/>
            <person name="Pangilinan J."/>
            <person name="Park H.-J."/>
            <person name="Ramirez L."/>
            <person name="Alfaro M."/>
            <person name="Sun H."/>
            <person name="Tritt A."/>
            <person name="Yoshinaga Y."/>
            <person name="Zwiers L.-H."/>
            <person name="Turgeon B."/>
            <person name="Goodwin S."/>
            <person name="Spatafora J."/>
            <person name="Crous P."/>
            <person name="Grigoriev I."/>
        </authorList>
    </citation>
    <scope>NUCLEOTIDE SEQUENCE</scope>
    <source>
        <strain evidence="2">CBS 627.86</strain>
    </source>
</reference>
<keyword evidence="3" id="KW-1185">Reference proteome</keyword>